<evidence type="ECO:0000256" key="1">
    <source>
        <dbReference type="SAM" id="Phobius"/>
    </source>
</evidence>
<dbReference type="EMBL" id="PYZH01000069">
    <property type="protein sequence ID" value="PTF12640.1"/>
    <property type="molecule type" value="Genomic_DNA"/>
</dbReference>
<name>A0A2T4KM12_9STAP</name>
<dbReference type="RefSeq" id="WP_107520371.1">
    <property type="nucleotide sequence ID" value="NZ_PYZH01000069.1"/>
</dbReference>
<sequence length="201" mass="23521">MKGKYIFIITIMIIFGGYYLLNLDEVLDKWIAHIISSHSWIEFLGASIVISLVTLPFYKYMSQKMIEMKHINALYMKEKDEAGFDMTNFRSQHDIPEGKFIYISLICLIILVGLGLKIAHHFTFDMHIIIVALLYVITTMSAFYYSVKLVKQRRQNNLIMYLILGAISSLITYLLTPEEQMFLLIFSIITYILWKLKLLKN</sequence>
<keyword evidence="1" id="KW-0812">Transmembrane</keyword>
<keyword evidence="1" id="KW-1133">Transmembrane helix</keyword>
<feature type="transmembrane region" description="Helical" evidence="1">
    <location>
        <begin position="5"/>
        <end position="21"/>
    </location>
</feature>
<organism evidence="2 3">
    <name type="scientific">Staphylococcus devriesei</name>
    <dbReference type="NCBI Taxonomy" id="586733"/>
    <lineage>
        <taxon>Bacteria</taxon>
        <taxon>Bacillati</taxon>
        <taxon>Bacillota</taxon>
        <taxon>Bacilli</taxon>
        <taxon>Bacillales</taxon>
        <taxon>Staphylococcaceae</taxon>
        <taxon>Staphylococcus</taxon>
    </lineage>
</organism>
<comment type="caution">
    <text evidence="2">The sequence shown here is derived from an EMBL/GenBank/DDBJ whole genome shotgun (WGS) entry which is preliminary data.</text>
</comment>
<evidence type="ECO:0000313" key="3">
    <source>
        <dbReference type="Proteomes" id="UP000243350"/>
    </source>
</evidence>
<protein>
    <submittedName>
        <fullName evidence="2">Uncharacterized protein</fullName>
    </submittedName>
</protein>
<accession>A0A2T4KM12</accession>
<dbReference type="AlphaFoldDB" id="A0A2T4KM12"/>
<feature type="transmembrane region" description="Helical" evidence="1">
    <location>
        <begin position="126"/>
        <end position="146"/>
    </location>
</feature>
<keyword evidence="1" id="KW-0472">Membrane</keyword>
<feature type="transmembrane region" description="Helical" evidence="1">
    <location>
        <begin position="158"/>
        <end position="175"/>
    </location>
</feature>
<feature type="transmembrane region" description="Helical" evidence="1">
    <location>
        <begin position="100"/>
        <end position="120"/>
    </location>
</feature>
<feature type="transmembrane region" description="Helical" evidence="1">
    <location>
        <begin position="181"/>
        <end position="199"/>
    </location>
</feature>
<proteinExistence type="predicted"/>
<feature type="transmembrane region" description="Helical" evidence="1">
    <location>
        <begin position="41"/>
        <end position="61"/>
    </location>
</feature>
<gene>
    <name evidence="2" type="ORF">BUY48_09455</name>
</gene>
<evidence type="ECO:0000313" key="2">
    <source>
        <dbReference type="EMBL" id="PTF12640.1"/>
    </source>
</evidence>
<dbReference type="Proteomes" id="UP000243350">
    <property type="component" value="Unassembled WGS sequence"/>
</dbReference>
<reference evidence="2 3" key="1">
    <citation type="journal article" date="2016" name="Front. Microbiol.">
        <title>Comprehensive Phylogenetic Analysis of Bovine Non-aureus Staphylococci Species Based on Whole-Genome Sequencing.</title>
        <authorList>
            <person name="Naushad S."/>
            <person name="Barkema H.W."/>
            <person name="Luby C."/>
            <person name="Condas L.A."/>
            <person name="Nobrega D.B."/>
            <person name="Carson D.A."/>
            <person name="De Buck J."/>
        </authorList>
    </citation>
    <scope>NUCLEOTIDE SEQUENCE [LARGE SCALE GENOMIC DNA]</scope>
    <source>
        <strain evidence="2 3">SNUC 4143</strain>
    </source>
</reference>